<keyword evidence="3" id="KW-1185">Reference proteome</keyword>
<dbReference type="InterPro" id="IPR004296">
    <property type="entry name" value="DUF236"/>
</dbReference>
<evidence type="ECO:0000313" key="3">
    <source>
        <dbReference type="Proteomes" id="UP000270094"/>
    </source>
</evidence>
<feature type="compositionally biased region" description="Basic and acidic residues" evidence="1">
    <location>
        <begin position="83"/>
        <end position="118"/>
    </location>
</feature>
<feature type="region of interest" description="Disordered" evidence="1">
    <location>
        <begin position="1"/>
        <end position="137"/>
    </location>
</feature>
<dbReference type="AlphaFoldDB" id="A0A3P7JKV9"/>
<evidence type="ECO:0000256" key="1">
    <source>
        <dbReference type="SAM" id="MobiDB-lite"/>
    </source>
</evidence>
<accession>A0A3P7JKV9</accession>
<reference evidence="2 3" key="1">
    <citation type="submission" date="2018-11" db="EMBL/GenBank/DDBJ databases">
        <authorList>
            <consortium name="Pathogen Informatics"/>
        </authorList>
    </citation>
    <scope>NUCLEOTIDE SEQUENCE [LARGE SCALE GENOMIC DNA]</scope>
</reference>
<sequence length="149" mass="16930">MHRLSKPKSPIAQPENKSKKSIRKNNPDIVKQKGSEEQEREIAKLAEQKAPERETKEVKDVKPPPPPAPTLQGIGNELFNVKPENKSKHSKEKEDAVGEKDKFKQPPKIQKADAKDPQYETLADIQKADAKDPQYETLADVKDDIFKRQ</sequence>
<dbReference type="EMBL" id="UYYB01108772">
    <property type="protein sequence ID" value="VDM80479.1"/>
    <property type="molecule type" value="Genomic_DNA"/>
</dbReference>
<dbReference type="Pfam" id="PF03057">
    <property type="entry name" value="DUF236"/>
    <property type="match status" value="1"/>
</dbReference>
<name>A0A3P7JKV9_STRVU</name>
<dbReference type="Proteomes" id="UP000270094">
    <property type="component" value="Unassembled WGS sequence"/>
</dbReference>
<gene>
    <name evidence="2" type="ORF">SVUK_LOCUS15477</name>
</gene>
<evidence type="ECO:0000313" key="2">
    <source>
        <dbReference type="EMBL" id="VDM80479.1"/>
    </source>
</evidence>
<protein>
    <submittedName>
        <fullName evidence="2">Uncharacterized protein</fullName>
    </submittedName>
</protein>
<dbReference type="OrthoDB" id="5868450at2759"/>
<feature type="compositionally biased region" description="Basic and acidic residues" evidence="1">
    <location>
        <begin position="126"/>
        <end position="137"/>
    </location>
</feature>
<feature type="compositionally biased region" description="Basic and acidic residues" evidence="1">
    <location>
        <begin position="30"/>
        <end position="62"/>
    </location>
</feature>
<organism evidence="2 3">
    <name type="scientific">Strongylus vulgaris</name>
    <name type="common">Blood worm</name>
    <dbReference type="NCBI Taxonomy" id="40348"/>
    <lineage>
        <taxon>Eukaryota</taxon>
        <taxon>Metazoa</taxon>
        <taxon>Ecdysozoa</taxon>
        <taxon>Nematoda</taxon>
        <taxon>Chromadorea</taxon>
        <taxon>Rhabditida</taxon>
        <taxon>Rhabditina</taxon>
        <taxon>Rhabditomorpha</taxon>
        <taxon>Strongyloidea</taxon>
        <taxon>Strongylidae</taxon>
        <taxon>Strongylus</taxon>
    </lineage>
</organism>
<proteinExistence type="predicted"/>